<dbReference type="PROSITE" id="PS00018">
    <property type="entry name" value="EF_HAND_1"/>
    <property type="match status" value="1"/>
</dbReference>
<dbReference type="Proteomes" id="UP000653002">
    <property type="component" value="Unassembled WGS sequence"/>
</dbReference>
<name>A0A8I0H5B6_XANCI</name>
<dbReference type="AlphaFoldDB" id="A0A8I0H5B6"/>
<dbReference type="InterPro" id="IPR018247">
    <property type="entry name" value="EF_Hand_1_Ca_BS"/>
</dbReference>
<dbReference type="EMBL" id="JAABFR010000860">
    <property type="protein sequence ID" value="MBD4336647.1"/>
    <property type="molecule type" value="Genomic_DNA"/>
</dbReference>
<reference evidence="1" key="1">
    <citation type="submission" date="2020-01" db="EMBL/GenBank/DDBJ databases">
        <authorList>
            <person name="Richard D."/>
        </authorList>
    </citation>
    <scope>NUCLEOTIDE SEQUENCE</scope>
    <source>
        <strain evidence="1">JP541</strain>
    </source>
</reference>
<evidence type="ECO:0008006" key="3">
    <source>
        <dbReference type="Google" id="ProtNLM"/>
    </source>
</evidence>
<gene>
    <name evidence="1" type="ORF">GUH15_11380</name>
</gene>
<evidence type="ECO:0000313" key="2">
    <source>
        <dbReference type="Proteomes" id="UP000653002"/>
    </source>
</evidence>
<feature type="non-terminal residue" evidence="1">
    <location>
        <position position="83"/>
    </location>
</feature>
<proteinExistence type="predicted"/>
<sequence>YENYCVCSVICDAGGNLYYKNDSGSVFCLSNEYSEDVLVSIASKGSIALSYAPVTAADRNGDGAVDIDEVMYAAHEKYYEGGA</sequence>
<accession>A0A8I0H5B6</accession>
<evidence type="ECO:0000313" key="1">
    <source>
        <dbReference type="EMBL" id="MBD4336647.1"/>
    </source>
</evidence>
<organism evidence="1 2">
    <name type="scientific">Xanthomonas citri pv. citri</name>
    <dbReference type="NCBI Taxonomy" id="611301"/>
    <lineage>
        <taxon>Bacteria</taxon>
        <taxon>Pseudomonadati</taxon>
        <taxon>Pseudomonadota</taxon>
        <taxon>Gammaproteobacteria</taxon>
        <taxon>Lysobacterales</taxon>
        <taxon>Lysobacteraceae</taxon>
        <taxon>Xanthomonas</taxon>
    </lineage>
</organism>
<protein>
    <recommendedName>
        <fullName evidence="3">EF-hand domain-containing protein</fullName>
    </recommendedName>
</protein>
<comment type="caution">
    <text evidence="1">The sequence shown here is derived from an EMBL/GenBank/DDBJ whole genome shotgun (WGS) entry which is preliminary data.</text>
</comment>
<feature type="non-terminal residue" evidence="1">
    <location>
        <position position="1"/>
    </location>
</feature>